<feature type="region of interest" description="Disordered" evidence="2">
    <location>
        <begin position="1029"/>
        <end position="1062"/>
    </location>
</feature>
<feature type="compositionally biased region" description="Low complexity" evidence="2">
    <location>
        <begin position="551"/>
        <end position="574"/>
    </location>
</feature>
<accession>A0ABP1RST9</accession>
<evidence type="ECO:0000259" key="3">
    <source>
        <dbReference type="PROSITE" id="PS50238"/>
    </source>
</evidence>
<feature type="compositionally biased region" description="Basic and acidic residues" evidence="2">
    <location>
        <begin position="2373"/>
        <end position="2382"/>
    </location>
</feature>
<feature type="compositionally biased region" description="Low complexity" evidence="2">
    <location>
        <begin position="501"/>
        <end position="516"/>
    </location>
</feature>
<feature type="region of interest" description="Disordered" evidence="2">
    <location>
        <begin position="70"/>
        <end position="232"/>
    </location>
</feature>
<keyword evidence="1" id="KW-0343">GTPase activation</keyword>
<feature type="region of interest" description="Disordered" evidence="2">
    <location>
        <begin position="1"/>
        <end position="57"/>
    </location>
</feature>
<sequence length="2523" mass="265041">MDEPRRRMERKSGSSSRSPSLSRRPSLKDKKGTTISKTKGKKSSSSGAKKERWLLTRKTWRYMSDAVGNLLPESHRSSSSGGGGGTPGGSTRRASAGVEQIGGGGGGAGLKRSPSFQSPPPQMAASSSSSYSQQQIPAYHHQHSSDIPGASALPSTSAACRPKSMPTAIPPQTSDGTRSGGGSAPGSKASSGVTSPTYGGIMSFPSHRPGVTPTGPGPGKTFSPPPTSPSTQLQALEKFYPPSDDIPTLEKHFEAVCNKEKKFLLWSRTKPKGASGPALREIKLKQKAKKGHGQGGPSGHRDSSGSIMEALQMKFGGGGGGGDSNKENVENVDFWKEEDDDYDEYDAPDEITVRERRKSSTGSSTASMMGGGGLAQGSLTFFRPLSTHSSHGSESSYSMILSPNGITKICRNTGTQTDPFPEELLIRFRLQAVQEERQHQSNMEWAAATTTSASRQLSPDNQSDTTGGGGIISETESPMSPVRLVQSTFDGGKVSSPPPTTTATTTASPMSPTTSTDARMSCGSGRESQEKLLETGSDQTSGRPSITGQESISTTATKSSGTGTGTEGLSSATSTDKKSEESGYSSSISDTVMRYLRMVRKNSKADNKDTIDKFKTVNYDRSLRYIKSKNVTVEEAIAHEKNKLDQAQKEKEKKEAEAASPTAESSPEKGRRSGESGKTESTSPTQSQMSPTTAASGASLKEQTGISADIPASSSPPPPLSAATGLKEGQQVLETSSSVGVQAGESLVRFLRNLNPARKMSDFSSSCCSSDSPAEVFSPRYSFATTVMSSDTEGVGGVQSAAMASMMALAATKGIHHPHYPYSHLQQFQQYESSGTSQLGGGTQAPIDILSTSTDPSTEYDVYQAHQQQLRQMQQQHQRLQQQTGGPLSSSWTSSATRSTTSSTTIKKSSSVQQIVSFGTDVGVGPGLGSGGGVAPPSIPITTSSSYSLSQLFHYSPSKSLRGSLHHHHTGTSGGSGSPGTTSTPATPTTSSIGGSSGGLMKSFFGSSPFSSSFVLGIKKGALRKPTSTTSLTITTNTGSDSVSGRRGLNAPPPTTSSSPNLLSLIQSSAASAGSGFTNLFSSSRGSGGGAGSSSVTFASRGGEQSGGGGGGGGYHTTRGGGTTNTASSSGELRAQAGTGSPSSSYSRSSLPLNVTSAIGGATQRDHEPLSISSSSLLSSELAKHKKSHDDVVTRYSVGGHGQHHPHHDIGSSHGAMMATKTKGFSDLLSHVTGATNTTTCSSSGAGAQTDLYLTTGVMQKSKSSSSVLPLYGSSGSVSGAGPGSSTAHLRASPSGSVERAGDHPAQGASESGGGGGIGGAAAATSSSSGSRLISKSKLFKSRSKSSTRATTSSSGSAICTWSPQGRCKWKSVTGKVVNLEPTNVLNLSDVERLTLQDVALEKLRALNLGVDVKIPKEKVGGGQQKPKRRPYLLKKKALSTGFFESGSKREDAKDSTGGGGSGLVFGISLSQCVANDRLRQMKTAAVSSSSPVSADWEQPHKRSQNGSRNSVSSVFEMPKEDKEQLQSPQMSVPAIVSACINHLESYGLHTTGIFRVSTSLKRIRQLREIIDSGKEIQFGEDHSPHDVAALLKEFLRDLPEPLLCRDLYQAFLKTQKIRNRKLQLEAIQHLVQLLPVSNRDTLASLLKFFAKVVANACETRSKTGELLPGNKMEGYSLATLIAPNILPCMPTEGAVAASMDQNAALTKERRESIDLVNYMISNYTLIFDVTAELLHDVYLHLMDTNPDAIEGILKQRSGISDDVNDELETTSSVFEESESGELLEPEEMVTKVYRKREDILHEGAGKGGGYPEHFREDRTRERSRMKREESKERLMMGGNTGASHSGDVEKQHSGGESDTSSTRSTSRWFRRSRGDAKGRTSSDSGSEKVKGSRKRDSSLYESKRASSLDSVNVQEPGGAVRVSSRTTVDMIPSRPLSGSEQSLRVPEHLNRRQSSPVLESSGVITASLKIPVPVPLNIDDSDIPYIEDEHLEGATHHLHHHHQYIHHQPKYPQQHSHHHHVVHHHDIVKSVDTGQPTALSHLPSASTSSMSAARCRSMSTDSSMPLITTSSSVNTTPISSPARQPSSEVSSPTGFSPPTSPLLYGTFPVEEMTARMLIGSAPPITSSTPSTVGAITSTPSIHQFHHHYQQAPTLGAVTTTPSSSHHYPAMSKDIVESKSAGSTPTTRPKIEKPLSSSVASATTTAKKSSGTASGGMNSPHLIHKSGTSSTPPGAIASLGVATPKYGDIGTKSAPPSPQPPSSLNTLSNAPSPSSTSPVPSTSAGATPSSAIILPAGEPKGLGKETKGANIGGLIKSKTADFEKLTKVVPTEAELFSGAQPTQIYSIAPKMRLRSQENVLLKQQFLLRQQQHHQADRQREASGRGSATGTPTSTQKSEQHHGEQEESSSQSGASGSGTTVSSSPSGRSITRRRLVGSSSTSAIVSGNKPAGGGSSSTSTHRVRSTQPATTKEPEAGPSTGTPGLEAKKEPVPISGSSPSRWKRSEIIASRQQSQPTNDPETFV</sequence>
<dbReference type="SMART" id="SM00324">
    <property type="entry name" value="RhoGAP"/>
    <property type="match status" value="1"/>
</dbReference>
<feature type="compositionally biased region" description="Basic and acidic residues" evidence="2">
    <location>
        <begin position="1873"/>
        <end position="1907"/>
    </location>
</feature>
<dbReference type="PROSITE" id="PS50238">
    <property type="entry name" value="RHOGAP"/>
    <property type="match status" value="1"/>
</dbReference>
<keyword evidence="5" id="KW-1185">Reference proteome</keyword>
<feature type="compositionally biased region" description="Low complexity" evidence="2">
    <location>
        <begin position="123"/>
        <end position="138"/>
    </location>
</feature>
<feature type="compositionally biased region" description="Low complexity" evidence="2">
    <location>
        <begin position="1029"/>
        <end position="1040"/>
    </location>
</feature>
<feature type="compositionally biased region" description="Low complexity" evidence="2">
    <location>
        <begin position="33"/>
        <end position="47"/>
    </location>
</feature>
<feature type="region of interest" description="Disordered" evidence="2">
    <location>
        <begin position="439"/>
        <end position="589"/>
    </location>
</feature>
<feature type="compositionally biased region" description="Low complexity" evidence="2">
    <location>
        <begin position="1857"/>
        <end position="1868"/>
    </location>
</feature>
<dbReference type="InterPro" id="IPR037863">
    <property type="entry name" value="RHOGAP6/36"/>
</dbReference>
<evidence type="ECO:0000256" key="2">
    <source>
        <dbReference type="SAM" id="MobiDB-lite"/>
    </source>
</evidence>
<dbReference type="Gene3D" id="1.10.555.10">
    <property type="entry name" value="Rho GTPase activation protein"/>
    <property type="match status" value="1"/>
</dbReference>
<feature type="region of interest" description="Disordered" evidence="2">
    <location>
        <begin position="960"/>
        <end position="995"/>
    </location>
</feature>
<feature type="compositionally biased region" description="Low complexity" evidence="2">
    <location>
        <begin position="2407"/>
        <end position="2428"/>
    </location>
</feature>
<protein>
    <recommendedName>
        <fullName evidence="3">Rho-GAP domain-containing protein</fullName>
    </recommendedName>
</protein>
<evidence type="ECO:0000313" key="5">
    <source>
        <dbReference type="Proteomes" id="UP001642540"/>
    </source>
</evidence>
<feature type="compositionally biased region" description="Gly residues" evidence="2">
    <location>
        <begin position="1104"/>
        <end position="1123"/>
    </location>
</feature>
<feature type="compositionally biased region" description="Low complexity" evidence="2">
    <location>
        <begin position="1321"/>
        <end position="1337"/>
    </location>
</feature>
<feature type="compositionally biased region" description="Low complexity" evidence="2">
    <location>
        <begin position="1276"/>
        <end position="1286"/>
    </location>
</feature>
<feature type="compositionally biased region" description="Gly residues" evidence="2">
    <location>
        <begin position="1311"/>
        <end position="1320"/>
    </location>
</feature>
<feature type="compositionally biased region" description="Low complexity" evidence="2">
    <location>
        <begin position="1347"/>
        <end position="1358"/>
    </location>
</feature>
<feature type="compositionally biased region" description="Low complexity" evidence="2">
    <location>
        <begin position="1485"/>
        <end position="1495"/>
    </location>
</feature>
<feature type="region of interest" description="Disordered" evidence="2">
    <location>
        <begin position="286"/>
        <end position="328"/>
    </location>
</feature>
<dbReference type="Pfam" id="PF00620">
    <property type="entry name" value="RhoGAP"/>
    <property type="match status" value="1"/>
</dbReference>
<feature type="compositionally biased region" description="Basic and acidic residues" evidence="2">
    <location>
        <begin position="1813"/>
        <end position="1835"/>
    </location>
</feature>
<feature type="compositionally biased region" description="Basic and acidic residues" evidence="2">
    <location>
        <begin position="666"/>
        <end position="678"/>
    </location>
</feature>
<feature type="compositionally biased region" description="Basic and acidic residues" evidence="2">
    <location>
        <begin position="1847"/>
        <end position="1856"/>
    </location>
</feature>
<feature type="compositionally biased region" description="Gly residues" evidence="2">
    <location>
        <begin position="100"/>
        <end position="109"/>
    </location>
</feature>
<feature type="compositionally biased region" description="Polar residues" evidence="2">
    <location>
        <begin position="2072"/>
        <end position="2090"/>
    </location>
</feature>
<feature type="compositionally biased region" description="Low complexity" evidence="2">
    <location>
        <begin position="209"/>
        <end position="222"/>
    </location>
</feature>
<feature type="region of interest" description="Disordered" evidence="2">
    <location>
        <begin position="2176"/>
        <end position="2309"/>
    </location>
</feature>
<evidence type="ECO:0000256" key="1">
    <source>
        <dbReference type="ARBA" id="ARBA00022468"/>
    </source>
</evidence>
<proteinExistence type="predicted"/>
<dbReference type="EMBL" id="CAXLJM020000105">
    <property type="protein sequence ID" value="CAL8134682.1"/>
    <property type="molecule type" value="Genomic_DNA"/>
</dbReference>
<feature type="compositionally biased region" description="Low complexity" evidence="2">
    <location>
        <begin position="979"/>
        <end position="994"/>
    </location>
</feature>
<feature type="compositionally biased region" description="Polar residues" evidence="2">
    <location>
        <begin position="2509"/>
        <end position="2523"/>
    </location>
</feature>
<dbReference type="PANTHER" id="PTHR12635:SF7">
    <property type="entry name" value="RHO GTPASE ACTIVATING PROTEIN 6-RELATED"/>
    <property type="match status" value="1"/>
</dbReference>
<evidence type="ECO:0000313" key="4">
    <source>
        <dbReference type="EMBL" id="CAL8134682.1"/>
    </source>
</evidence>
<feature type="compositionally biased region" description="Polar residues" evidence="2">
    <location>
        <begin position="1505"/>
        <end position="1514"/>
    </location>
</feature>
<feature type="region of interest" description="Disordered" evidence="2">
    <location>
        <begin position="833"/>
        <end position="910"/>
    </location>
</feature>
<feature type="region of interest" description="Disordered" evidence="2">
    <location>
        <begin position="1801"/>
        <end position="1926"/>
    </location>
</feature>
<gene>
    <name evidence="4" type="ORF">ODALV1_LOCUS25634</name>
</gene>
<feature type="region of interest" description="Disordered" evidence="2">
    <location>
        <begin position="1276"/>
        <end position="1358"/>
    </location>
</feature>
<feature type="region of interest" description="Disordered" evidence="2">
    <location>
        <begin position="2072"/>
        <end position="2100"/>
    </location>
</feature>
<feature type="compositionally biased region" description="Low complexity" evidence="2">
    <location>
        <begin position="1141"/>
        <end position="1150"/>
    </location>
</feature>
<comment type="caution">
    <text evidence="4">The sequence shown here is derived from an EMBL/GenBank/DDBJ whole genome shotgun (WGS) entry which is preliminary data.</text>
</comment>
<feature type="region of interest" description="Disordered" evidence="2">
    <location>
        <begin position="1084"/>
        <end position="1150"/>
    </location>
</feature>
<feature type="domain" description="Rho-GAP" evidence="3">
    <location>
        <begin position="1524"/>
        <end position="1728"/>
    </location>
</feature>
<feature type="compositionally biased region" description="Polar residues" evidence="2">
    <location>
        <begin position="2385"/>
        <end position="2396"/>
    </location>
</feature>
<feature type="compositionally biased region" description="Low complexity" evidence="2">
    <location>
        <begin position="681"/>
        <end position="693"/>
    </location>
</feature>
<dbReference type="InterPro" id="IPR000198">
    <property type="entry name" value="RhoGAP_dom"/>
</dbReference>
<organism evidence="4 5">
    <name type="scientific">Orchesella dallaii</name>
    <dbReference type="NCBI Taxonomy" id="48710"/>
    <lineage>
        <taxon>Eukaryota</taxon>
        <taxon>Metazoa</taxon>
        <taxon>Ecdysozoa</taxon>
        <taxon>Arthropoda</taxon>
        <taxon>Hexapoda</taxon>
        <taxon>Collembola</taxon>
        <taxon>Entomobryomorpha</taxon>
        <taxon>Entomobryoidea</taxon>
        <taxon>Orchesellidae</taxon>
        <taxon>Orchesellinae</taxon>
        <taxon>Orchesella</taxon>
    </lineage>
</organism>
<dbReference type="Proteomes" id="UP001642540">
    <property type="component" value="Unassembled WGS sequence"/>
</dbReference>
<feature type="compositionally biased region" description="Polar residues" evidence="2">
    <location>
        <begin position="440"/>
        <end position="464"/>
    </location>
</feature>
<feature type="compositionally biased region" description="Low complexity" evidence="2">
    <location>
        <begin position="13"/>
        <end position="24"/>
    </location>
</feature>
<feature type="compositionally biased region" description="Polar residues" evidence="2">
    <location>
        <begin position="536"/>
        <end position="550"/>
    </location>
</feature>
<name>A0ABP1RST9_9HEXA</name>
<dbReference type="SUPFAM" id="SSF48350">
    <property type="entry name" value="GTPase activation domain, GAP"/>
    <property type="match status" value="1"/>
</dbReference>
<feature type="compositionally biased region" description="Basic and acidic residues" evidence="2">
    <location>
        <begin position="1"/>
        <end position="12"/>
    </location>
</feature>
<feature type="compositionally biased region" description="Low complexity" evidence="2">
    <location>
        <begin position="2262"/>
        <end position="2291"/>
    </location>
</feature>
<dbReference type="InterPro" id="IPR008936">
    <property type="entry name" value="Rho_GTPase_activation_prot"/>
</dbReference>
<feature type="compositionally biased region" description="Low complexity" evidence="2">
    <location>
        <begin position="2196"/>
        <end position="2216"/>
    </location>
</feature>
<feature type="compositionally biased region" description="Low complexity" evidence="2">
    <location>
        <begin position="864"/>
        <end position="910"/>
    </location>
</feature>
<dbReference type="PANTHER" id="PTHR12635">
    <property type="entry name" value="RHO-GTPASE-ACTIVATING PROTEIN 6 FAMILY MEMBER"/>
    <property type="match status" value="1"/>
</dbReference>
<feature type="region of interest" description="Disordered" evidence="2">
    <location>
        <begin position="1485"/>
        <end position="1529"/>
    </location>
</feature>
<feature type="region of interest" description="Disordered" evidence="2">
    <location>
        <begin position="642"/>
        <end position="727"/>
    </location>
</feature>
<reference evidence="4 5" key="1">
    <citation type="submission" date="2024-08" db="EMBL/GenBank/DDBJ databases">
        <authorList>
            <person name="Cucini C."/>
            <person name="Frati F."/>
        </authorList>
    </citation>
    <scope>NUCLEOTIDE SEQUENCE [LARGE SCALE GENOMIC DNA]</scope>
</reference>
<feature type="compositionally biased region" description="Basic and acidic residues" evidence="2">
    <location>
        <begin position="642"/>
        <end position="657"/>
    </location>
</feature>
<feature type="region of interest" description="Disordered" evidence="2">
    <location>
        <begin position="2370"/>
        <end position="2523"/>
    </location>
</feature>